<keyword evidence="2" id="KW-1185">Reference proteome</keyword>
<protein>
    <submittedName>
        <fullName evidence="1">Uncharacterized protein</fullName>
    </submittedName>
</protein>
<dbReference type="EMBL" id="JAHRHJ020000005">
    <property type="protein sequence ID" value="KAH9316213.1"/>
    <property type="molecule type" value="Genomic_DNA"/>
</dbReference>
<gene>
    <name evidence="1" type="ORF">KI387_024840</name>
</gene>
<dbReference type="AlphaFoldDB" id="A0AA38G6D5"/>
<evidence type="ECO:0000313" key="1">
    <source>
        <dbReference type="EMBL" id="KAH9316213.1"/>
    </source>
</evidence>
<sequence>PHSNKRSPKYLQADWSADGRDIALLTTDNKLIILSSNFQNKYHLQLPESLQMQISSADSNIKTH</sequence>
<organism evidence="1 2">
    <name type="scientific">Taxus chinensis</name>
    <name type="common">Chinese yew</name>
    <name type="synonym">Taxus wallichiana var. chinensis</name>
    <dbReference type="NCBI Taxonomy" id="29808"/>
    <lineage>
        <taxon>Eukaryota</taxon>
        <taxon>Viridiplantae</taxon>
        <taxon>Streptophyta</taxon>
        <taxon>Embryophyta</taxon>
        <taxon>Tracheophyta</taxon>
        <taxon>Spermatophyta</taxon>
        <taxon>Pinopsida</taxon>
        <taxon>Pinidae</taxon>
        <taxon>Conifers II</taxon>
        <taxon>Cupressales</taxon>
        <taxon>Taxaceae</taxon>
        <taxon>Taxus</taxon>
    </lineage>
</organism>
<reference evidence="1 2" key="1">
    <citation type="journal article" date="2021" name="Nat. Plants">
        <title>The Taxus genome provides insights into paclitaxel biosynthesis.</title>
        <authorList>
            <person name="Xiong X."/>
            <person name="Gou J."/>
            <person name="Liao Q."/>
            <person name="Li Y."/>
            <person name="Zhou Q."/>
            <person name="Bi G."/>
            <person name="Li C."/>
            <person name="Du R."/>
            <person name="Wang X."/>
            <person name="Sun T."/>
            <person name="Guo L."/>
            <person name="Liang H."/>
            <person name="Lu P."/>
            <person name="Wu Y."/>
            <person name="Zhang Z."/>
            <person name="Ro D.K."/>
            <person name="Shang Y."/>
            <person name="Huang S."/>
            <person name="Yan J."/>
        </authorList>
    </citation>
    <scope>NUCLEOTIDE SEQUENCE [LARGE SCALE GENOMIC DNA]</scope>
    <source>
        <strain evidence="1">Ta-2019</strain>
    </source>
</reference>
<evidence type="ECO:0000313" key="2">
    <source>
        <dbReference type="Proteomes" id="UP000824469"/>
    </source>
</evidence>
<comment type="caution">
    <text evidence="1">The sequence shown here is derived from an EMBL/GenBank/DDBJ whole genome shotgun (WGS) entry which is preliminary data.</text>
</comment>
<feature type="non-terminal residue" evidence="1">
    <location>
        <position position="64"/>
    </location>
</feature>
<proteinExistence type="predicted"/>
<accession>A0AA38G6D5</accession>
<dbReference type="Proteomes" id="UP000824469">
    <property type="component" value="Unassembled WGS sequence"/>
</dbReference>
<feature type="non-terminal residue" evidence="1">
    <location>
        <position position="1"/>
    </location>
</feature>
<name>A0AA38G6D5_TAXCH</name>